<dbReference type="Gene3D" id="2.170.130.10">
    <property type="entry name" value="TonB-dependent receptor, plug domain"/>
    <property type="match status" value="1"/>
</dbReference>
<keyword evidence="4" id="KW-0675">Receptor</keyword>
<dbReference type="InterPro" id="IPR039426">
    <property type="entry name" value="TonB-dep_rcpt-like"/>
</dbReference>
<comment type="similarity">
    <text evidence="1">Belongs to the TonB-dependent receptor family.</text>
</comment>
<keyword evidence="5" id="KW-1185">Reference proteome</keyword>
<evidence type="ECO:0000259" key="3">
    <source>
        <dbReference type="Pfam" id="PF07715"/>
    </source>
</evidence>
<dbReference type="Gene3D" id="2.60.40.1120">
    <property type="entry name" value="Carboxypeptidase-like, regulatory domain"/>
    <property type="match status" value="1"/>
</dbReference>
<dbReference type="InterPro" id="IPR023996">
    <property type="entry name" value="TonB-dep_OMP_SusC/RagA"/>
</dbReference>
<feature type="domain" description="TonB-dependent receptor plug" evidence="3">
    <location>
        <begin position="140"/>
        <end position="247"/>
    </location>
</feature>
<dbReference type="SUPFAM" id="SSF49464">
    <property type="entry name" value="Carboxypeptidase regulatory domain-like"/>
    <property type="match status" value="1"/>
</dbReference>
<feature type="transmembrane region" description="Helical" evidence="2">
    <location>
        <begin position="30"/>
        <end position="49"/>
    </location>
</feature>
<keyword evidence="1" id="KW-1134">Transmembrane beta strand</keyword>
<dbReference type="PROSITE" id="PS52016">
    <property type="entry name" value="TONB_DEPENDENT_REC_3"/>
    <property type="match status" value="1"/>
</dbReference>
<comment type="subcellular location">
    <subcellularLocation>
        <location evidence="1">Cell outer membrane</location>
        <topology evidence="1">Multi-pass membrane protein</topology>
    </subcellularLocation>
</comment>
<sequence length="1038" mass="115173">MFKNRTVAYGGILPLLSLFALDPAKRRVKILIAVFLLISVGSSAQSYVLNGYVKDGNGNVLVGASALIPRTNKTAITDANGKFLLEVNDPNDSLIISNIGYITLRVLTGTEGERTFTLIYDENKAKMDEVVVVGFGRQKKTTLTGAVSSVSVKDIERSAVAQLSNAIGGRLPGIITRQSSGEPGADAAQVFIRGVATFAGASTAPLVFVDGIERPLNNINAMEIETFSILKDASATAVYGVRGANGVILITTKRGKAGKPRVVLRSEYANLYAQRLPDYINAGEYATLMNEARTNVGKGPEYTQEEVNKYFDGSEPYLFPNVDWTDVVMNKRTWQTINNLNVSGGGETVRYFANIGYTEQNGIWKKPEGSKYNNNANFRRYNFRSNIDMNLSKSFVLELGLASIIESQNYPGTSSDGIFGALRKVTPMNFPLYNPDGSLGAGSAVNANPWGLVGYSGYTQQDKSTVQGTASAKWDLSRVVTKGLEMSGRFGYDHYYFANKARTKNFAMRRYYKENGQDRYQVIREETPLGLGVGNTANKNIYYEAKLNYNRNFGVHGVSGLLLFNQNEFNDLTTTVRENSVPYRRRGYAARVTYDYMERYLIEGNFGYNGSENFPPGQKYGFFPSVSAGWVISRENFWGENNPVSVLKIRGSYGKVGNDAIGGRRFLFLTSVNTSTAQSYMFGENMTNYPGIDENAIGNPDVTWEVANKTNIGLDVELLKGKIVVQADFFNEDRSAILIQRADLPFFTGIYPWTIPYGNLGKANNRGFDGMIELKNATSYDLSYSLRGTFTYAKNKVIESAVPPTRFPYQHPNGTMIGQPYVLEAIGLFQNEDEIKNSPVQTFQSTVRPGDIKFRDVNGDGKIDANDRVYTGFARTPQMIFGFGGTLVYKSFDLSMFFQGAAKTNIFLQGPSMYAFNEGFGVNNVIREYYDNRFIPGADNSGAKYPLVIDMISENNYRWGNTLYMVDGSFLRLKNAEIGYTLPQNLTGKYKISTARFFVNGLNLLTWDKVKIIDPESDNGTGRYPLTRNINFGLQVNF</sequence>
<reference evidence="4 5" key="1">
    <citation type="submission" date="2023-12" db="EMBL/GenBank/DDBJ databases">
        <title>Genome sequencing and assembly of bacterial species from a model synthetic community.</title>
        <authorList>
            <person name="Hogle S.L."/>
        </authorList>
    </citation>
    <scope>NUCLEOTIDE SEQUENCE [LARGE SCALE GENOMIC DNA]</scope>
    <source>
        <strain evidence="4 5">HAMBI_3031</strain>
    </source>
</reference>
<dbReference type="Pfam" id="PF13715">
    <property type="entry name" value="CarbopepD_reg_2"/>
    <property type="match status" value="1"/>
</dbReference>
<proteinExistence type="inferred from homology"/>
<evidence type="ECO:0000256" key="1">
    <source>
        <dbReference type="PROSITE-ProRule" id="PRU01360"/>
    </source>
</evidence>
<keyword evidence="1 2" id="KW-0812">Transmembrane</keyword>
<accession>A0ABZ0W9F3</accession>
<dbReference type="InterPro" id="IPR037066">
    <property type="entry name" value="Plug_dom_sf"/>
</dbReference>
<organism evidence="4 5">
    <name type="scientific">Niabella yanshanensis</name>
    <dbReference type="NCBI Taxonomy" id="577386"/>
    <lineage>
        <taxon>Bacteria</taxon>
        <taxon>Pseudomonadati</taxon>
        <taxon>Bacteroidota</taxon>
        <taxon>Chitinophagia</taxon>
        <taxon>Chitinophagales</taxon>
        <taxon>Chitinophagaceae</taxon>
        <taxon>Niabella</taxon>
    </lineage>
</organism>
<dbReference type="NCBIfam" id="TIGR04056">
    <property type="entry name" value="OMP_RagA_SusC"/>
    <property type="match status" value="1"/>
</dbReference>
<name>A0ABZ0W9F3_9BACT</name>
<keyword evidence="1 2" id="KW-0472">Membrane</keyword>
<protein>
    <submittedName>
        <fullName evidence="4">TonB-dependent receptor</fullName>
    </submittedName>
</protein>
<dbReference type="RefSeq" id="WP_114789704.1">
    <property type="nucleotide sequence ID" value="NZ_CP139960.1"/>
</dbReference>
<evidence type="ECO:0000313" key="4">
    <source>
        <dbReference type="EMBL" id="WQD39801.1"/>
    </source>
</evidence>
<dbReference type="InterPro" id="IPR023997">
    <property type="entry name" value="TonB-dep_OMP_SusC/RagA_CS"/>
</dbReference>
<dbReference type="InterPro" id="IPR008969">
    <property type="entry name" value="CarboxyPept-like_regulatory"/>
</dbReference>
<keyword evidence="1" id="KW-0813">Transport</keyword>
<dbReference type="Proteomes" id="UP001325680">
    <property type="component" value="Chromosome"/>
</dbReference>
<keyword evidence="2" id="KW-1133">Transmembrane helix</keyword>
<gene>
    <name evidence="4" type="ORF">U0035_06525</name>
</gene>
<dbReference type="SUPFAM" id="SSF56935">
    <property type="entry name" value="Porins"/>
    <property type="match status" value="1"/>
</dbReference>
<dbReference type="Pfam" id="PF07715">
    <property type="entry name" value="Plug"/>
    <property type="match status" value="1"/>
</dbReference>
<dbReference type="EMBL" id="CP139960">
    <property type="protein sequence ID" value="WQD39801.1"/>
    <property type="molecule type" value="Genomic_DNA"/>
</dbReference>
<keyword evidence="1" id="KW-0998">Cell outer membrane</keyword>
<dbReference type="InterPro" id="IPR012910">
    <property type="entry name" value="Plug_dom"/>
</dbReference>
<dbReference type="NCBIfam" id="TIGR04057">
    <property type="entry name" value="SusC_RagA_signa"/>
    <property type="match status" value="1"/>
</dbReference>
<evidence type="ECO:0000313" key="5">
    <source>
        <dbReference type="Proteomes" id="UP001325680"/>
    </source>
</evidence>
<evidence type="ECO:0000256" key="2">
    <source>
        <dbReference type="SAM" id="Phobius"/>
    </source>
</evidence>